<proteinExistence type="predicted"/>
<evidence type="ECO:0000256" key="1">
    <source>
        <dbReference type="SAM" id="MobiDB-lite"/>
    </source>
</evidence>
<reference evidence="2" key="1">
    <citation type="submission" date="2022-05" db="EMBL/GenBank/DDBJ databases">
        <title>The Musa troglodytarum L. genome provides insights into the mechanism of non-climacteric behaviour and enrichment of carotenoids.</title>
        <authorList>
            <person name="Wang J."/>
        </authorList>
    </citation>
    <scope>NUCLEOTIDE SEQUENCE</scope>
    <source>
        <tissue evidence="2">Leaf</tissue>
    </source>
</reference>
<evidence type="ECO:0000313" key="2">
    <source>
        <dbReference type="EMBL" id="URD94503.1"/>
    </source>
</evidence>
<keyword evidence="3" id="KW-1185">Reference proteome</keyword>
<dbReference type="PANTHER" id="PTHR38222:SF1">
    <property type="entry name" value="TFIIS N-TERMINAL DOMAIN-CONTAINING PROTEIN"/>
    <property type="match status" value="1"/>
</dbReference>
<organism evidence="2 3">
    <name type="scientific">Musa troglodytarum</name>
    <name type="common">fe'i banana</name>
    <dbReference type="NCBI Taxonomy" id="320322"/>
    <lineage>
        <taxon>Eukaryota</taxon>
        <taxon>Viridiplantae</taxon>
        <taxon>Streptophyta</taxon>
        <taxon>Embryophyta</taxon>
        <taxon>Tracheophyta</taxon>
        <taxon>Spermatophyta</taxon>
        <taxon>Magnoliopsida</taxon>
        <taxon>Liliopsida</taxon>
        <taxon>Zingiberales</taxon>
        <taxon>Musaceae</taxon>
        <taxon>Musa</taxon>
    </lineage>
</organism>
<dbReference type="OrthoDB" id="607613at2759"/>
<dbReference type="Proteomes" id="UP001055439">
    <property type="component" value="Chromosome 4"/>
</dbReference>
<feature type="region of interest" description="Disordered" evidence="1">
    <location>
        <begin position="19"/>
        <end position="45"/>
    </location>
</feature>
<dbReference type="EMBL" id="CP097506">
    <property type="protein sequence ID" value="URD94503.1"/>
    <property type="molecule type" value="Genomic_DNA"/>
</dbReference>
<evidence type="ECO:0000313" key="3">
    <source>
        <dbReference type="Proteomes" id="UP001055439"/>
    </source>
</evidence>
<protein>
    <submittedName>
        <fullName evidence="2">Uncharacterized protein</fullName>
    </submittedName>
</protein>
<feature type="compositionally biased region" description="Basic and acidic residues" evidence="1">
    <location>
        <begin position="31"/>
        <end position="41"/>
    </location>
</feature>
<dbReference type="PANTHER" id="PTHR38222">
    <property type="entry name" value="TFIIS N-TERMINAL DOMAIN-CONTAINING PROTEIN"/>
    <property type="match status" value="1"/>
</dbReference>
<accession>A0A9E7FIE5</accession>
<sequence length="73" mass="7859">MSNQVDTWTAELAKLRDKGRAAFSGSSTPRAEAERASEPDGRPLSQAIRTKPRSVRLPCTEAALSMVVDCVSP</sequence>
<name>A0A9E7FIE5_9LILI</name>
<gene>
    <name evidence="2" type="ORF">MUK42_31934</name>
</gene>
<dbReference type="AlphaFoldDB" id="A0A9E7FIE5"/>